<dbReference type="PANTHER" id="PTHR28658">
    <property type="entry name" value="TRANSMEMBRANE PROTEIN 180"/>
    <property type="match status" value="1"/>
</dbReference>
<feature type="transmembrane region" description="Helical" evidence="1">
    <location>
        <begin position="222"/>
        <end position="243"/>
    </location>
</feature>
<organism evidence="2 3">
    <name type="scientific">Romanomermis culicivorax</name>
    <name type="common">Nematode worm</name>
    <dbReference type="NCBI Taxonomy" id="13658"/>
    <lineage>
        <taxon>Eukaryota</taxon>
        <taxon>Metazoa</taxon>
        <taxon>Ecdysozoa</taxon>
        <taxon>Nematoda</taxon>
        <taxon>Enoplea</taxon>
        <taxon>Dorylaimia</taxon>
        <taxon>Mermithida</taxon>
        <taxon>Mermithoidea</taxon>
        <taxon>Mermithidae</taxon>
        <taxon>Romanomermis</taxon>
    </lineage>
</organism>
<protein>
    <submittedName>
        <fullName evidence="3">Uncharacterized protein</fullName>
    </submittedName>
</protein>
<dbReference type="Gene3D" id="1.20.1250.20">
    <property type="entry name" value="MFS general substrate transporter like domains"/>
    <property type="match status" value="1"/>
</dbReference>
<accession>A0A915KKJ5</accession>
<feature type="transmembrane region" description="Helical" evidence="1">
    <location>
        <begin position="179"/>
        <end position="202"/>
    </location>
</feature>
<dbReference type="PANTHER" id="PTHR28658:SF2">
    <property type="entry name" value="TRANSMEMBRANE PROTEIN 180"/>
    <property type="match status" value="1"/>
</dbReference>
<feature type="transmembrane region" description="Helical" evidence="1">
    <location>
        <begin position="278"/>
        <end position="299"/>
    </location>
</feature>
<sequence length="412" mass="46605">MKRYDPDDTPAWVPGLHFVLALTTWSIAYPFVNTALRGLFFDISVDERHRVKIVRYAEIANVVATTALLPMDKISYSLNNYDNFQYGCLVVAAISCTCFELTGLSKWGNDDILNSENQPLVGNEKNYDLEGEQLQFPRRSMEDDRQKVEELFTENEHLQFSSLKTAWIVSKEILSSKNFWFMAGTYFTFWFRTQTIGSFFAIFTEILVSPDILPTGSYSLAIYYTLSLMLPRVVLVVCTPIAHKIGTKKLIMFTMILTWINSGVGLLAGLTISANFAIVYLLIESVLLRFQSMFAVIACDFIEEDTIVHNRKLPASTLIFTLNSSVVKSTISLAPLLTAAFLASSGYTDYQDNLRETPQKFKNLVSLIACGIPAVCALIGFVLFNFYVSYKDRPEICAVRTLRKFSSYERIP</sequence>
<evidence type="ECO:0000313" key="2">
    <source>
        <dbReference type="Proteomes" id="UP000887565"/>
    </source>
</evidence>
<evidence type="ECO:0000313" key="3">
    <source>
        <dbReference type="WBParaSite" id="nRc.2.0.1.t38542-RA"/>
    </source>
</evidence>
<reference evidence="3" key="1">
    <citation type="submission" date="2022-11" db="UniProtKB">
        <authorList>
            <consortium name="WormBaseParasite"/>
        </authorList>
    </citation>
    <scope>IDENTIFICATION</scope>
</reference>
<feature type="transmembrane region" description="Helical" evidence="1">
    <location>
        <begin position="364"/>
        <end position="388"/>
    </location>
</feature>
<keyword evidence="1" id="KW-1133">Transmembrane helix</keyword>
<dbReference type="InterPro" id="IPR040035">
    <property type="entry name" value="TMEM180"/>
</dbReference>
<feature type="transmembrane region" description="Helical" evidence="1">
    <location>
        <begin position="320"/>
        <end position="344"/>
    </location>
</feature>
<keyword evidence="1" id="KW-0812">Transmembrane</keyword>
<keyword evidence="2" id="KW-1185">Reference proteome</keyword>
<proteinExistence type="predicted"/>
<dbReference type="Pfam" id="PF13347">
    <property type="entry name" value="MFS_2"/>
    <property type="match status" value="1"/>
</dbReference>
<dbReference type="Proteomes" id="UP000887565">
    <property type="component" value="Unplaced"/>
</dbReference>
<dbReference type="InterPro" id="IPR036259">
    <property type="entry name" value="MFS_trans_sf"/>
</dbReference>
<dbReference type="SUPFAM" id="SSF103473">
    <property type="entry name" value="MFS general substrate transporter"/>
    <property type="match status" value="1"/>
</dbReference>
<name>A0A915KKJ5_ROMCU</name>
<dbReference type="AlphaFoldDB" id="A0A915KKJ5"/>
<keyword evidence="1" id="KW-0472">Membrane</keyword>
<evidence type="ECO:0000256" key="1">
    <source>
        <dbReference type="SAM" id="Phobius"/>
    </source>
</evidence>
<feature type="transmembrane region" description="Helical" evidence="1">
    <location>
        <begin position="250"/>
        <end position="272"/>
    </location>
</feature>
<dbReference type="WBParaSite" id="nRc.2.0.1.t38542-RA">
    <property type="protein sequence ID" value="nRc.2.0.1.t38542-RA"/>
    <property type="gene ID" value="nRc.2.0.1.g38542"/>
</dbReference>
<feature type="transmembrane region" description="Helical" evidence="1">
    <location>
        <begin position="12"/>
        <end position="32"/>
    </location>
</feature>